<sequence>MPPSPIPSGENLVSVIIPAFNAQAWLPITLDSVCLQTFKDIEVIVVDDGSSDDTAEIARKYSLTDERVRLIRLKNSGVGAARNAGIRAARGKYIAPIDADDLWHPRKLELQVECLEEGGEEMGFAYCWSEKVDGKGRLITGSFPFQNEGWVRLALIHRNFVGSGSNPLFRASALRRTGLYLTREAQGGVQGCEDWDLSLRLSECYKVGLVRRSLVGYRQLAGCMSLDASAMSRSYEIVMARARKRMPDVPAKIFRWSAGNFYSYLVAKCYVWGDYEGCLRSIAKAVLADPLLLGNRRFYSMGLKSLVRHVTGTKGRRHLAVIASQERGEVGQEEMAKGGASWLENHQLKRWAAILAADQPPGRT</sequence>
<dbReference type="InterPro" id="IPR001173">
    <property type="entry name" value="Glyco_trans_2-like"/>
</dbReference>
<keyword evidence="3" id="KW-1185">Reference proteome</keyword>
<reference evidence="2 3" key="1">
    <citation type="submission" date="2020-04" db="EMBL/GenBank/DDBJ databases">
        <title>Luteolibacter sp. G-1-1-1 isolated from soil.</title>
        <authorList>
            <person name="Dahal R.H."/>
        </authorList>
    </citation>
    <scope>NUCLEOTIDE SEQUENCE [LARGE SCALE GENOMIC DNA]</scope>
    <source>
        <strain evidence="2 3">G-1-1-1</strain>
    </source>
</reference>
<dbReference type="Pfam" id="PF00535">
    <property type="entry name" value="Glycos_transf_2"/>
    <property type="match status" value="1"/>
</dbReference>
<dbReference type="GO" id="GO:0016758">
    <property type="term" value="F:hexosyltransferase activity"/>
    <property type="evidence" value="ECO:0007669"/>
    <property type="project" value="UniProtKB-ARBA"/>
</dbReference>
<dbReference type="CDD" id="cd00761">
    <property type="entry name" value="Glyco_tranf_GTA_type"/>
    <property type="match status" value="1"/>
</dbReference>
<feature type="domain" description="Glycosyltransferase 2-like" evidence="1">
    <location>
        <begin position="14"/>
        <end position="173"/>
    </location>
</feature>
<dbReference type="InterPro" id="IPR029044">
    <property type="entry name" value="Nucleotide-diphossugar_trans"/>
</dbReference>
<evidence type="ECO:0000313" key="2">
    <source>
        <dbReference type="EMBL" id="QJE98763.1"/>
    </source>
</evidence>
<dbReference type="EMBL" id="CP051774">
    <property type="protein sequence ID" value="QJE98763.1"/>
    <property type="molecule type" value="Genomic_DNA"/>
</dbReference>
<dbReference type="Proteomes" id="UP000501812">
    <property type="component" value="Chromosome"/>
</dbReference>
<protein>
    <submittedName>
        <fullName evidence="2">Glycosyltransferase family 2 protein</fullName>
    </submittedName>
</protein>
<dbReference type="Gene3D" id="3.90.550.10">
    <property type="entry name" value="Spore Coat Polysaccharide Biosynthesis Protein SpsA, Chain A"/>
    <property type="match status" value="1"/>
</dbReference>
<proteinExistence type="predicted"/>
<keyword evidence="2" id="KW-0808">Transferase</keyword>
<dbReference type="AlphaFoldDB" id="A0A858RS44"/>
<evidence type="ECO:0000259" key="1">
    <source>
        <dbReference type="Pfam" id="PF00535"/>
    </source>
</evidence>
<dbReference type="RefSeq" id="WP_169457250.1">
    <property type="nucleotide sequence ID" value="NZ_CP051774.1"/>
</dbReference>
<organism evidence="2 3">
    <name type="scientific">Luteolibacter luteus</name>
    <dbReference type="NCBI Taxonomy" id="2728835"/>
    <lineage>
        <taxon>Bacteria</taxon>
        <taxon>Pseudomonadati</taxon>
        <taxon>Verrucomicrobiota</taxon>
        <taxon>Verrucomicrobiia</taxon>
        <taxon>Verrucomicrobiales</taxon>
        <taxon>Verrucomicrobiaceae</taxon>
        <taxon>Luteolibacter</taxon>
    </lineage>
</organism>
<dbReference type="PANTHER" id="PTHR22916">
    <property type="entry name" value="GLYCOSYLTRANSFERASE"/>
    <property type="match status" value="1"/>
</dbReference>
<dbReference type="SUPFAM" id="SSF53448">
    <property type="entry name" value="Nucleotide-diphospho-sugar transferases"/>
    <property type="match status" value="1"/>
</dbReference>
<accession>A0A858RS44</accession>
<name>A0A858RS44_9BACT</name>
<dbReference type="KEGG" id="luo:HHL09_24275"/>
<gene>
    <name evidence="2" type="ORF">HHL09_24275</name>
</gene>
<dbReference type="PANTHER" id="PTHR22916:SF3">
    <property type="entry name" value="UDP-GLCNAC:BETAGAL BETA-1,3-N-ACETYLGLUCOSAMINYLTRANSFERASE-LIKE PROTEIN 1"/>
    <property type="match status" value="1"/>
</dbReference>
<evidence type="ECO:0000313" key="3">
    <source>
        <dbReference type="Proteomes" id="UP000501812"/>
    </source>
</evidence>